<protein>
    <submittedName>
        <fullName evidence="1">Uncharacterized protein</fullName>
    </submittedName>
</protein>
<dbReference type="EMBL" id="LCLA01000030">
    <property type="protein sequence ID" value="KKU09800.1"/>
    <property type="molecule type" value="Genomic_DNA"/>
</dbReference>
<accession>A0A0G1QMB9</accession>
<comment type="caution">
    <text evidence="1">The sequence shown here is derived from an EMBL/GenBank/DDBJ whole genome shotgun (WGS) entry which is preliminary data.</text>
</comment>
<organism evidence="1 2">
    <name type="scientific">Candidatus Woesebacteria bacterium GW2011_GWB1_45_5</name>
    <dbReference type="NCBI Taxonomy" id="1618581"/>
    <lineage>
        <taxon>Bacteria</taxon>
        <taxon>Candidatus Woeseibacteriota</taxon>
    </lineage>
</organism>
<evidence type="ECO:0000313" key="1">
    <source>
        <dbReference type="EMBL" id="KKU09800.1"/>
    </source>
</evidence>
<dbReference type="AlphaFoldDB" id="A0A0G1QMB9"/>
<proteinExistence type="predicted"/>
<evidence type="ECO:0000313" key="2">
    <source>
        <dbReference type="Proteomes" id="UP000034329"/>
    </source>
</evidence>
<dbReference type="Proteomes" id="UP000034329">
    <property type="component" value="Unassembled WGS sequence"/>
</dbReference>
<reference evidence="1 2" key="1">
    <citation type="journal article" date="2015" name="Nature">
        <title>rRNA introns, odd ribosomes, and small enigmatic genomes across a large radiation of phyla.</title>
        <authorList>
            <person name="Brown C.T."/>
            <person name="Hug L.A."/>
            <person name="Thomas B.C."/>
            <person name="Sharon I."/>
            <person name="Castelle C.J."/>
            <person name="Singh A."/>
            <person name="Wilkins M.J."/>
            <person name="Williams K.H."/>
            <person name="Banfield J.F."/>
        </authorList>
    </citation>
    <scope>NUCLEOTIDE SEQUENCE [LARGE SCALE GENOMIC DNA]</scope>
</reference>
<gene>
    <name evidence="1" type="ORF">UX13_C0030G0002</name>
</gene>
<sequence length="494" mass="52839">MASIKIQDFSGAMLSDANVSLSPANTVNLLLNGEADIEIGSVVSRLGRATVGTQMVDNMTVLGLHQHIDVDTAANNKLFGTINASGGATSVIYDVNDVAGGAVVTGLTASKKMRSLTFNGATLFINGTDAERSYTSAGWITTAGAFDLANIPAGNLCIEFLDRVYVAGVAATLTRLFYSGVSGGSTISWTSGNGYVDIEPEDGGGPITALGKVPGYVLVFKERSLHRWNFSSAFPESLIQIGTPSQESVVMGGGLCAFYSNSNENAKGFYITNGSRPVCISQDNKRPIKKWVDAIASASEANIAGWATNRYFAWSVGDLTVDGETYSNVVLKYNRILNQWSVRTYPTEFRVFANYLLSGVNTTVGGDDDGSVYRLDKPATYTDATTTTTANFPVKIRTHHNNFGENKEKELADRLVIRGKNLNSIKCFAYVNEILDPIAINGKGFLNKVLSVLGIGETIKGTTISVEVSGESAGSPVYVREIELPEPKVLNNYV</sequence>
<name>A0A0G1QMB9_9BACT</name>